<feature type="region of interest" description="Disordered" evidence="1">
    <location>
        <begin position="33"/>
        <end position="54"/>
    </location>
</feature>
<feature type="compositionally biased region" description="Low complexity" evidence="1">
    <location>
        <begin position="426"/>
        <end position="441"/>
    </location>
</feature>
<evidence type="ECO:0000256" key="1">
    <source>
        <dbReference type="SAM" id="MobiDB-lite"/>
    </source>
</evidence>
<reference evidence="3 4" key="1">
    <citation type="journal article" date="2012" name="PLoS Pathog.">
        <title>Diverse lifestyles and strategies of plant pathogenesis encoded in the genomes of eighteen Dothideomycetes fungi.</title>
        <authorList>
            <person name="Ohm R.A."/>
            <person name="Feau N."/>
            <person name="Henrissat B."/>
            <person name="Schoch C.L."/>
            <person name="Horwitz B.A."/>
            <person name="Barry K.W."/>
            <person name="Condon B.J."/>
            <person name="Copeland A.C."/>
            <person name="Dhillon B."/>
            <person name="Glaser F."/>
            <person name="Hesse C.N."/>
            <person name="Kosti I."/>
            <person name="LaButti K."/>
            <person name="Lindquist E.A."/>
            <person name="Lucas S."/>
            <person name="Salamov A.A."/>
            <person name="Bradshaw R.E."/>
            <person name="Ciuffetti L."/>
            <person name="Hamelin R.C."/>
            <person name="Kema G.H.J."/>
            <person name="Lawrence C."/>
            <person name="Scott J.A."/>
            <person name="Spatafora J.W."/>
            <person name="Turgeon B.G."/>
            <person name="de Wit P.J.G.M."/>
            <person name="Zhong S."/>
            <person name="Goodwin S.B."/>
            <person name="Grigoriev I.V."/>
        </authorList>
    </citation>
    <scope>NUCLEOTIDE SEQUENCE [LARGE SCALE GENOMIC DNA]</scope>
    <source>
        <strain evidence="3 4">SO2202</strain>
    </source>
</reference>
<feature type="compositionally biased region" description="Basic residues" evidence="1">
    <location>
        <begin position="33"/>
        <end position="43"/>
    </location>
</feature>
<dbReference type="Gene3D" id="1.10.287.110">
    <property type="entry name" value="DnaJ domain"/>
    <property type="match status" value="1"/>
</dbReference>
<dbReference type="OrthoDB" id="270167at2759"/>
<name>M3C4I4_SPHMS</name>
<dbReference type="PROSITE" id="PS50076">
    <property type="entry name" value="DNAJ_2"/>
    <property type="match status" value="1"/>
</dbReference>
<feature type="domain" description="J" evidence="2">
    <location>
        <begin position="7"/>
        <end position="95"/>
    </location>
</feature>
<evidence type="ECO:0000259" key="2">
    <source>
        <dbReference type="PROSITE" id="PS50076"/>
    </source>
</evidence>
<dbReference type="PANTHER" id="PTHR24148:SF82">
    <property type="entry name" value="HETEROKARYON INCOMPATIBILITY DOMAIN-CONTAINING PROTEIN"/>
    <property type="match status" value="1"/>
</dbReference>
<organism evidence="3 4">
    <name type="scientific">Sphaerulina musiva (strain SO2202)</name>
    <name type="common">Poplar stem canker fungus</name>
    <name type="synonym">Septoria musiva</name>
    <dbReference type="NCBI Taxonomy" id="692275"/>
    <lineage>
        <taxon>Eukaryota</taxon>
        <taxon>Fungi</taxon>
        <taxon>Dikarya</taxon>
        <taxon>Ascomycota</taxon>
        <taxon>Pezizomycotina</taxon>
        <taxon>Dothideomycetes</taxon>
        <taxon>Dothideomycetidae</taxon>
        <taxon>Mycosphaerellales</taxon>
        <taxon>Mycosphaerellaceae</taxon>
        <taxon>Sphaerulina</taxon>
    </lineage>
</organism>
<dbReference type="EMBL" id="KB456261">
    <property type="protein sequence ID" value="EMF15206.1"/>
    <property type="molecule type" value="Genomic_DNA"/>
</dbReference>
<evidence type="ECO:0000313" key="3">
    <source>
        <dbReference type="EMBL" id="EMF15206.1"/>
    </source>
</evidence>
<dbReference type="HOGENOM" id="CLU_274290_0_0_1"/>
<dbReference type="InterPro" id="IPR001623">
    <property type="entry name" value="DnaJ_domain"/>
</dbReference>
<feature type="compositionally biased region" description="Basic and acidic residues" evidence="1">
    <location>
        <begin position="122"/>
        <end position="142"/>
    </location>
</feature>
<sequence length="1203" mass="137799">MAGVIFDPFEALGVARDATEATIKSQYHALARKYHPNRHHRPQSTKPPDADHDVHRSWWREDTKDLRADYFHTIHQAWMLLSKADGRRRRAELLRLLELQDQMLAAFVDLLNAEPPDGLPADEQRKHDEHHEHSDVDGHISSDADDDLPNVGLQRRKTFANRNNIHGGHLSDQLDAYSPTSPTKKHIRMLSKLSRGRAGHQHKSEDYFTMRRKKLEKLRRKELEAFLDYRNAMIAKFEAEEEAERRQEHYERAKWKREYFERAPRATTERFRSFQHFMGAVAAFGAPSQPGHRNFSDPTHGNMTPVQGPENGFLFPESGLSRHKTSVHRRGWSSDISGDQSDSSDHDDTPAELNSWRRTPPLSAFRRHSSRPNDHVSIDAFRAPSRTPPPVPVLAVSPAETPQPPTGLQIVVKRPTDSHGIPEIQDSSGDSLSGSSRSPSPQAHTNGTEESKYMWLPSPGPVEYFGLGMNRRARSPSPVRQRRAASLGRVEEAARVPSEGLQFVTKPIGQPHHLHIPLSNVYELRREEKAWMLGSEPDTENDPTVLLDRLQRLDFDVASKFMVKPDIKELFRFRLIYNHRHIASTQNQSFIALSYRRKLQVTRQHGHFTLPLEPEIFQAVWEERQSDQEGLWIDQICINQESREETTVSMSAMDLVYRSARLVVVALDDIELDAHEGELLHNHMEEYKRMTHVPPGQRFRRKQPPYLESHENLFRVIRKILRSSWFKRAWCRHEMRLAKHHIFLIPCKRPGTWSGRDVLRFNGKCISHLLDLSTEVPFESDVESVKPALHAFFRDRSKMAPDERGMQLHHGNFSTVVAEVFAMEAGGDPRIPAEQREADARKDKIAIILNTMECGLTISERFRDPMIHLTQNECYHDLMLLSLAAQDPGALCSVGAPLPITDYVHSWLCAPTVADSGLNNTKTLQRLPSAANITVDTSGSEHFIQLDLKFLRSGRREQHPLDPDALKLAGEFIKVCNERGLGRNRKRYLTHDRKANLLFGSMQEVYTETLACVLICGPDWLSDVCQRYSMTRWRVDLRAAVELLIALQNTCGRWPSHAWNERAAAFIMDFVNFLVIRGLPSRQISRPEKWRPIWVPTAPGGKVVTFVPLNNRHIRPAIPTTLINPDYMHLARLWVLEPRTFPSVDEDLNLIPHHDEWTLLGKSVLFSDDLSIGQMTSHDGFLKESQKVFGRCRRPGAPRAKNV</sequence>
<dbReference type="SMART" id="SM00271">
    <property type="entry name" value="DnaJ"/>
    <property type="match status" value="1"/>
</dbReference>
<dbReference type="CDD" id="cd06257">
    <property type="entry name" value="DnaJ"/>
    <property type="match status" value="1"/>
</dbReference>
<protein>
    <recommendedName>
        <fullName evidence="2">J domain-containing protein</fullName>
    </recommendedName>
</protein>
<feature type="region of interest" description="Disordered" evidence="1">
    <location>
        <begin position="290"/>
        <end position="455"/>
    </location>
</feature>
<dbReference type="Pfam" id="PF00226">
    <property type="entry name" value="DnaJ"/>
    <property type="match status" value="1"/>
</dbReference>
<dbReference type="STRING" id="692275.M3C4I4"/>
<evidence type="ECO:0000313" key="4">
    <source>
        <dbReference type="Proteomes" id="UP000016931"/>
    </source>
</evidence>
<accession>M3C4I4</accession>
<dbReference type="InterPro" id="IPR052895">
    <property type="entry name" value="HetReg/Transcr_Mod"/>
</dbReference>
<dbReference type="AlphaFoldDB" id="M3C4I4"/>
<dbReference type="OMA" id="YFERAPR"/>
<feature type="compositionally biased region" description="Polar residues" evidence="1">
    <location>
        <begin position="296"/>
        <end position="305"/>
    </location>
</feature>
<dbReference type="RefSeq" id="XP_016763327.1">
    <property type="nucleotide sequence ID" value="XM_016907939.1"/>
</dbReference>
<dbReference type="Proteomes" id="UP000016931">
    <property type="component" value="Unassembled WGS sequence"/>
</dbReference>
<dbReference type="GeneID" id="27905076"/>
<feature type="region of interest" description="Disordered" evidence="1">
    <location>
        <begin position="115"/>
        <end position="149"/>
    </location>
</feature>
<dbReference type="Pfam" id="PF06985">
    <property type="entry name" value="HET"/>
    <property type="match status" value="1"/>
</dbReference>
<dbReference type="SUPFAM" id="SSF46565">
    <property type="entry name" value="Chaperone J-domain"/>
    <property type="match status" value="1"/>
</dbReference>
<dbReference type="eggNOG" id="ENOG502SN1H">
    <property type="taxonomic scope" value="Eukaryota"/>
</dbReference>
<keyword evidence="4" id="KW-1185">Reference proteome</keyword>
<gene>
    <name evidence="3" type="ORF">SEPMUDRAFT_161440</name>
</gene>
<dbReference type="PANTHER" id="PTHR24148">
    <property type="entry name" value="ANKYRIN REPEAT DOMAIN-CONTAINING PROTEIN 39 HOMOLOG-RELATED"/>
    <property type="match status" value="1"/>
</dbReference>
<dbReference type="InterPro" id="IPR010730">
    <property type="entry name" value="HET"/>
</dbReference>
<proteinExistence type="predicted"/>
<dbReference type="InterPro" id="IPR036869">
    <property type="entry name" value="J_dom_sf"/>
</dbReference>
<feature type="compositionally biased region" description="Basic residues" evidence="1">
    <location>
        <begin position="321"/>
        <end position="331"/>
    </location>
</feature>